<dbReference type="AlphaFoldDB" id="A0A7S8C9Y9"/>
<dbReference type="RefSeq" id="WP_239673645.1">
    <property type="nucleotide sequence ID" value="NZ_CP049742.1"/>
</dbReference>
<reference evidence="9 10" key="1">
    <citation type="submission" date="2019-07" db="EMBL/GenBank/DDBJ databases">
        <title>Genome sequence of 2 isolates from Red Sea Mangroves.</title>
        <authorList>
            <person name="Sefrji F."/>
            <person name="Michoud G."/>
            <person name="Merlino G."/>
            <person name="Daffonchio D."/>
        </authorList>
    </citation>
    <scope>NUCLEOTIDE SEQUENCE [LARGE SCALE GENOMIC DNA]</scope>
    <source>
        <strain evidence="9 10">R1DC41</strain>
    </source>
</reference>
<keyword evidence="10" id="KW-1185">Reference proteome</keyword>
<dbReference type="Pfam" id="PF12791">
    <property type="entry name" value="RsgI_N"/>
    <property type="match status" value="1"/>
</dbReference>
<evidence type="ECO:0000256" key="5">
    <source>
        <dbReference type="ARBA" id="ARBA00023136"/>
    </source>
</evidence>
<dbReference type="Pfam" id="PF23750">
    <property type="entry name" value="RsgI_M"/>
    <property type="match status" value="1"/>
</dbReference>
<gene>
    <name evidence="9" type="ORF">G8O30_03700</name>
</gene>
<evidence type="ECO:0000313" key="9">
    <source>
        <dbReference type="EMBL" id="QPC46124.1"/>
    </source>
</evidence>
<evidence type="ECO:0000256" key="3">
    <source>
        <dbReference type="ARBA" id="ARBA00022692"/>
    </source>
</evidence>
<evidence type="ECO:0000256" key="4">
    <source>
        <dbReference type="ARBA" id="ARBA00022989"/>
    </source>
</evidence>
<accession>A0A7S8C9Y9</accession>
<feature type="transmembrane region" description="Helical" evidence="7">
    <location>
        <begin position="58"/>
        <end position="80"/>
    </location>
</feature>
<protein>
    <recommendedName>
        <fullName evidence="8">RsgI N-terminal anti-sigma domain-containing protein</fullName>
    </recommendedName>
</protein>
<keyword evidence="3 7" id="KW-0812">Transmembrane</keyword>
<proteinExistence type="predicted"/>
<feature type="region of interest" description="Disordered" evidence="6">
    <location>
        <begin position="213"/>
        <end position="348"/>
    </location>
</feature>
<keyword evidence="4 7" id="KW-1133">Transmembrane helix</keyword>
<sequence>MSKGIVVEIHSNHVVLLLPTGEFVNGERNEEFITLGDEIAYLPINIKKKKNPSSIIKSFMPVGAFVAAAAIMLLFFLPMFKSDAATMAYISLDINPSIELEVDENGYVKSLKPYNQDGEFIIEQLDSDLGTVPTVLSSIMEKSKQAGFIKEDKSIIISPVYVNGISTTLKESIMTNINRLKQGNIDIKVFVGSEEDRTVALEQSKTVAMVNREEISQKTKTDHNVLEEKNSTPIAKEEKVPVELDQAEKNEEKNVNTSISENPVQELKEYKNEQKNDKDNEMKQNKNDEKGKTEKKDLPEHARKGLEKAEEKRKGPPHEKFKGKKDKDDDDDDEDYDDDDDEEKSDDD</sequence>
<feature type="compositionally biased region" description="Basic and acidic residues" evidence="6">
    <location>
        <begin position="213"/>
        <end position="254"/>
    </location>
</feature>
<dbReference type="Proteomes" id="UP000593626">
    <property type="component" value="Chromosome"/>
</dbReference>
<keyword evidence="2" id="KW-1003">Cell membrane</keyword>
<dbReference type="InterPro" id="IPR024449">
    <property type="entry name" value="Anti-sigma_RsgI_N"/>
</dbReference>
<evidence type="ECO:0000256" key="1">
    <source>
        <dbReference type="ARBA" id="ARBA00004162"/>
    </source>
</evidence>
<evidence type="ECO:0000256" key="2">
    <source>
        <dbReference type="ARBA" id="ARBA00022475"/>
    </source>
</evidence>
<evidence type="ECO:0000259" key="8">
    <source>
        <dbReference type="PROSITE" id="PS51849"/>
    </source>
</evidence>
<dbReference type="EMBL" id="CP049742">
    <property type="protein sequence ID" value="QPC46124.1"/>
    <property type="molecule type" value="Genomic_DNA"/>
</dbReference>
<evidence type="ECO:0000313" key="10">
    <source>
        <dbReference type="Proteomes" id="UP000593626"/>
    </source>
</evidence>
<organism evidence="9 10">
    <name type="scientific">Mangrovibacillus cuniculi</name>
    <dbReference type="NCBI Taxonomy" id="2593652"/>
    <lineage>
        <taxon>Bacteria</taxon>
        <taxon>Bacillati</taxon>
        <taxon>Bacillota</taxon>
        <taxon>Bacilli</taxon>
        <taxon>Bacillales</taxon>
        <taxon>Bacillaceae</taxon>
        <taxon>Mangrovibacillus</taxon>
    </lineage>
</organism>
<name>A0A7S8C9Y9_9BACI</name>
<dbReference type="GO" id="GO:0005886">
    <property type="term" value="C:plasma membrane"/>
    <property type="evidence" value="ECO:0007669"/>
    <property type="project" value="UniProtKB-SubCell"/>
</dbReference>
<keyword evidence="5 7" id="KW-0472">Membrane</keyword>
<comment type="subcellular location">
    <subcellularLocation>
        <location evidence="1">Cell membrane</location>
        <topology evidence="1">Single-pass membrane protein</topology>
    </subcellularLocation>
</comment>
<dbReference type="KEGG" id="mcui:G8O30_03700"/>
<evidence type="ECO:0000256" key="7">
    <source>
        <dbReference type="SAM" id="Phobius"/>
    </source>
</evidence>
<feature type="domain" description="RsgI N-terminal anti-sigma" evidence="8">
    <location>
        <begin position="2"/>
        <end position="50"/>
    </location>
</feature>
<dbReference type="PROSITE" id="PS51849">
    <property type="entry name" value="RSGI_N"/>
    <property type="match status" value="1"/>
</dbReference>
<evidence type="ECO:0000256" key="6">
    <source>
        <dbReference type="SAM" id="MobiDB-lite"/>
    </source>
</evidence>
<feature type="compositionally biased region" description="Acidic residues" evidence="6">
    <location>
        <begin position="328"/>
        <end position="348"/>
    </location>
</feature>
<feature type="compositionally biased region" description="Basic and acidic residues" evidence="6">
    <location>
        <begin position="266"/>
        <end position="320"/>
    </location>
</feature>
<dbReference type="InterPro" id="IPR055431">
    <property type="entry name" value="RsgI_M"/>
</dbReference>